<feature type="transmembrane region" description="Helical" evidence="1">
    <location>
        <begin position="107"/>
        <end position="125"/>
    </location>
</feature>
<feature type="transmembrane region" description="Helical" evidence="1">
    <location>
        <begin position="131"/>
        <end position="152"/>
    </location>
</feature>
<feature type="transmembrane region" description="Helical" evidence="1">
    <location>
        <begin position="12"/>
        <end position="33"/>
    </location>
</feature>
<comment type="caution">
    <text evidence="2">The sequence shown here is derived from an EMBL/GenBank/DDBJ whole genome shotgun (WGS) entry which is preliminary data.</text>
</comment>
<proteinExistence type="predicted"/>
<evidence type="ECO:0000313" key="2">
    <source>
        <dbReference type="EMBL" id="ESV55569.1"/>
    </source>
</evidence>
<keyword evidence="1" id="KW-1133">Transmembrane helix</keyword>
<evidence type="ECO:0000313" key="3">
    <source>
        <dbReference type="Proteomes" id="UP000018482"/>
    </source>
</evidence>
<dbReference type="Proteomes" id="UP000018482">
    <property type="component" value="Unassembled WGS sequence"/>
</dbReference>
<dbReference type="EMBL" id="ANQC01000136">
    <property type="protein sequence ID" value="ESV55569.1"/>
    <property type="molecule type" value="Genomic_DNA"/>
</dbReference>
<keyword evidence="1" id="KW-0812">Transmembrane</keyword>
<name>V6Z7G2_STRAG</name>
<accession>V6Z7G2</accession>
<sequence>MNKEKLFGLLESPYTPYIFAELIYVIAVIIFKIKLSYVNKLLSQYFDVERMVSQKDIMIATDVMAFDNNTSWNYLLWGILLIVIGFTIPIISFLINNSSYKREEVKGRIMIIIGAMITINLMLIIPLAKALLSPIVVATLILCAAGSIFTLLSSQS</sequence>
<dbReference type="AlphaFoldDB" id="V6Z7G2"/>
<feature type="transmembrane region" description="Helical" evidence="1">
    <location>
        <begin position="74"/>
        <end position="95"/>
    </location>
</feature>
<protein>
    <submittedName>
        <fullName evidence="2">Uncharacterized protein</fullName>
    </submittedName>
</protein>
<organism evidence="2 3">
    <name type="scientific">Streptococcus agalactiae LMG 14747</name>
    <dbReference type="NCBI Taxonomy" id="1154860"/>
    <lineage>
        <taxon>Bacteria</taxon>
        <taxon>Bacillati</taxon>
        <taxon>Bacillota</taxon>
        <taxon>Bacilli</taxon>
        <taxon>Lactobacillales</taxon>
        <taxon>Streptococcaceae</taxon>
        <taxon>Streptococcus</taxon>
    </lineage>
</organism>
<reference evidence="2 3" key="1">
    <citation type="submission" date="2013-05" db="EMBL/GenBank/DDBJ databases">
        <authorList>
            <person name="Richards V.P."/>
            <person name="Durkin S.A.S."/>
            <person name="Kim M."/>
            <person name="Pavinski Bitar P.D."/>
            <person name="Stanhope M.J."/>
            <person name="Town C.D."/>
            <person name="Venter J.C."/>
        </authorList>
    </citation>
    <scope>NUCLEOTIDE SEQUENCE [LARGE SCALE GENOMIC DNA]</scope>
    <source>
        <strain evidence="2 3">LMG 14747</strain>
    </source>
</reference>
<keyword evidence="1" id="KW-0472">Membrane</keyword>
<evidence type="ECO:0000256" key="1">
    <source>
        <dbReference type="SAM" id="Phobius"/>
    </source>
</evidence>
<gene>
    <name evidence="2" type="ORF">SAG0136_10300</name>
</gene>